<evidence type="ECO:0000256" key="1">
    <source>
        <dbReference type="SAM" id="MobiDB-lite"/>
    </source>
</evidence>
<feature type="signal peptide" evidence="2">
    <location>
        <begin position="1"/>
        <end position="19"/>
    </location>
</feature>
<reference evidence="3" key="1">
    <citation type="submission" date="2022-11" db="EMBL/GenBank/DDBJ databases">
        <authorList>
            <person name="Mo P."/>
        </authorList>
    </citation>
    <scope>NUCLEOTIDE SEQUENCE</scope>
    <source>
        <strain evidence="3">HUAS 11-8</strain>
    </source>
</reference>
<organism evidence="3 4">
    <name type="scientific">Amycolatopsis cynarae</name>
    <dbReference type="NCBI Taxonomy" id="2995223"/>
    <lineage>
        <taxon>Bacteria</taxon>
        <taxon>Bacillati</taxon>
        <taxon>Actinomycetota</taxon>
        <taxon>Actinomycetes</taxon>
        <taxon>Pseudonocardiales</taxon>
        <taxon>Pseudonocardiaceae</taxon>
        <taxon>Amycolatopsis</taxon>
    </lineage>
</organism>
<feature type="region of interest" description="Disordered" evidence="1">
    <location>
        <begin position="67"/>
        <end position="93"/>
    </location>
</feature>
<protein>
    <submittedName>
        <fullName evidence="3">DUF3558 family protein</fullName>
    </submittedName>
</protein>
<dbReference type="PROSITE" id="PS51257">
    <property type="entry name" value="PROKAR_LIPOPROTEIN"/>
    <property type="match status" value="1"/>
</dbReference>
<gene>
    <name evidence="3" type="ORF">ORV05_29510</name>
</gene>
<keyword evidence="4" id="KW-1185">Reference proteome</keyword>
<accession>A0ABY7AYD9</accession>
<dbReference type="EMBL" id="CP113836">
    <property type="protein sequence ID" value="WAL65021.1"/>
    <property type="molecule type" value="Genomic_DNA"/>
</dbReference>
<dbReference type="InterPro" id="IPR024520">
    <property type="entry name" value="DUF3558"/>
</dbReference>
<dbReference type="Pfam" id="PF12079">
    <property type="entry name" value="DUF3558"/>
    <property type="match status" value="1"/>
</dbReference>
<evidence type="ECO:0000256" key="2">
    <source>
        <dbReference type="SAM" id="SignalP"/>
    </source>
</evidence>
<feature type="chain" id="PRO_5045307529" evidence="2">
    <location>
        <begin position="20"/>
        <end position="192"/>
    </location>
</feature>
<dbReference type="Proteomes" id="UP001163203">
    <property type="component" value="Chromosome"/>
</dbReference>
<dbReference type="RefSeq" id="WP_268755233.1">
    <property type="nucleotide sequence ID" value="NZ_CP113836.1"/>
</dbReference>
<evidence type="ECO:0000313" key="4">
    <source>
        <dbReference type="Proteomes" id="UP001163203"/>
    </source>
</evidence>
<keyword evidence="2" id="KW-0732">Signal</keyword>
<proteinExistence type="predicted"/>
<evidence type="ECO:0000313" key="3">
    <source>
        <dbReference type="EMBL" id="WAL65021.1"/>
    </source>
</evidence>
<name>A0ABY7AYD9_9PSEU</name>
<sequence length="192" mass="19146">MRPAALTIIIIAATAMTMAACTSTQTGQALPSASQTAMSSSGESPGSNGLAGLNACTLLTDAEAQQVVSGAEGHRDLGEQGGSGTSACSWNKSATNDTPSHAIGVTVRPAQGLKDIVVGPSAQLLNLTTSQGRQAAIVKNIRGRGTCMVSVAVGSGRVDLFDAVVGVGASTDSACSVVGKVSDYVEPRLPKS</sequence>